<accession>A0A5C7B846</accession>
<keyword evidence="8 9" id="KW-0012">Acyltransferase</keyword>
<feature type="transmembrane region" description="Helical" evidence="9">
    <location>
        <begin position="83"/>
        <end position="103"/>
    </location>
</feature>
<dbReference type="HAMAP" id="MF_01148">
    <property type="entry name" value="Lnt"/>
    <property type="match status" value="1"/>
</dbReference>
<evidence type="ECO:0000256" key="4">
    <source>
        <dbReference type="ARBA" id="ARBA00022679"/>
    </source>
</evidence>
<feature type="transmembrane region" description="Helical" evidence="9">
    <location>
        <begin position="115"/>
        <end position="133"/>
    </location>
</feature>
<evidence type="ECO:0000256" key="3">
    <source>
        <dbReference type="ARBA" id="ARBA00022475"/>
    </source>
</evidence>
<dbReference type="Pfam" id="PF00795">
    <property type="entry name" value="CN_hydrolase"/>
    <property type="match status" value="1"/>
</dbReference>
<comment type="function">
    <text evidence="9">Catalyzes the phospholipid dependent N-acylation of the N-terminal cysteine of apolipoprotein, the last step in lipoprotein maturation.</text>
</comment>
<reference evidence="11 12" key="1">
    <citation type="submission" date="2019-08" db="EMBL/GenBank/DDBJ databases">
        <title>Genome of Psychroserpens burtonensis ACAM 167.</title>
        <authorList>
            <person name="Bowman J.P."/>
        </authorList>
    </citation>
    <scope>NUCLEOTIDE SEQUENCE [LARGE SCALE GENOMIC DNA]</scope>
    <source>
        <strain evidence="11 12">ACAM 167</strain>
    </source>
</reference>
<comment type="pathway">
    <text evidence="9">Protein modification; lipoprotein biosynthesis (N-acyl transfer).</text>
</comment>
<dbReference type="Gene3D" id="3.60.110.10">
    <property type="entry name" value="Carbon-nitrogen hydrolase"/>
    <property type="match status" value="1"/>
</dbReference>
<comment type="catalytic activity">
    <reaction evidence="9">
        <text>N-terminal S-1,2-diacyl-sn-glyceryl-L-cysteinyl-[lipoprotein] + a glycerophospholipid = N-acyl-S-1,2-diacyl-sn-glyceryl-L-cysteinyl-[lipoprotein] + a 2-acyl-sn-glycero-3-phospholipid + H(+)</text>
        <dbReference type="Rhea" id="RHEA:48228"/>
        <dbReference type="Rhea" id="RHEA-COMP:14681"/>
        <dbReference type="Rhea" id="RHEA-COMP:14684"/>
        <dbReference type="ChEBI" id="CHEBI:15378"/>
        <dbReference type="ChEBI" id="CHEBI:136912"/>
        <dbReference type="ChEBI" id="CHEBI:140656"/>
        <dbReference type="ChEBI" id="CHEBI:140657"/>
        <dbReference type="ChEBI" id="CHEBI:140660"/>
        <dbReference type="EC" id="2.3.1.269"/>
    </reaction>
</comment>
<gene>
    <name evidence="9 11" type="primary">lnt</name>
    <name evidence="11" type="ORF">ES692_10560</name>
</gene>
<comment type="caution">
    <text evidence="11">The sequence shown here is derived from an EMBL/GenBank/DDBJ whole genome shotgun (WGS) entry which is preliminary data.</text>
</comment>
<evidence type="ECO:0000256" key="5">
    <source>
        <dbReference type="ARBA" id="ARBA00022692"/>
    </source>
</evidence>
<protein>
    <recommendedName>
        <fullName evidence="9">Apolipoprotein N-acyltransferase</fullName>
        <shortName evidence="9">ALP N-acyltransferase</shortName>
        <ecNumber evidence="9">2.3.1.269</ecNumber>
    </recommendedName>
</protein>
<evidence type="ECO:0000256" key="9">
    <source>
        <dbReference type="HAMAP-Rule" id="MF_01148"/>
    </source>
</evidence>
<feature type="domain" description="CN hydrolase" evidence="10">
    <location>
        <begin position="223"/>
        <end position="499"/>
    </location>
</feature>
<organism evidence="11 12">
    <name type="scientific">Psychroserpens burtonensis</name>
    <dbReference type="NCBI Taxonomy" id="49278"/>
    <lineage>
        <taxon>Bacteria</taxon>
        <taxon>Pseudomonadati</taxon>
        <taxon>Bacteroidota</taxon>
        <taxon>Flavobacteriia</taxon>
        <taxon>Flavobacteriales</taxon>
        <taxon>Flavobacteriaceae</taxon>
        <taxon>Psychroserpens</taxon>
    </lineage>
</organism>
<dbReference type="CDD" id="cd07571">
    <property type="entry name" value="ALP_N-acyl_transferase"/>
    <property type="match status" value="1"/>
</dbReference>
<evidence type="ECO:0000313" key="12">
    <source>
        <dbReference type="Proteomes" id="UP000321938"/>
    </source>
</evidence>
<dbReference type="InterPro" id="IPR036526">
    <property type="entry name" value="C-N_Hydrolase_sf"/>
</dbReference>
<evidence type="ECO:0000256" key="6">
    <source>
        <dbReference type="ARBA" id="ARBA00022989"/>
    </source>
</evidence>
<feature type="transmembrane region" description="Helical" evidence="9">
    <location>
        <begin position="194"/>
        <end position="216"/>
    </location>
</feature>
<proteinExistence type="inferred from homology"/>
<keyword evidence="7 9" id="KW-0472">Membrane</keyword>
<dbReference type="EC" id="2.3.1.269" evidence="9"/>
<dbReference type="PROSITE" id="PS50263">
    <property type="entry name" value="CN_HYDROLASE"/>
    <property type="match status" value="1"/>
</dbReference>
<evidence type="ECO:0000256" key="2">
    <source>
        <dbReference type="ARBA" id="ARBA00010065"/>
    </source>
</evidence>
<dbReference type="GO" id="GO:0042158">
    <property type="term" value="P:lipoprotein biosynthetic process"/>
    <property type="evidence" value="ECO:0007669"/>
    <property type="project" value="UniProtKB-UniRule"/>
</dbReference>
<dbReference type="RefSeq" id="WP_147231714.1">
    <property type="nucleotide sequence ID" value="NZ_VOSB01000014.1"/>
</dbReference>
<feature type="transmembrane region" description="Helical" evidence="9">
    <location>
        <begin position="512"/>
        <end position="530"/>
    </location>
</feature>
<evidence type="ECO:0000259" key="10">
    <source>
        <dbReference type="PROSITE" id="PS50263"/>
    </source>
</evidence>
<evidence type="ECO:0000256" key="8">
    <source>
        <dbReference type="ARBA" id="ARBA00023315"/>
    </source>
</evidence>
<dbReference type="NCBIfam" id="TIGR00546">
    <property type="entry name" value="lnt"/>
    <property type="match status" value="1"/>
</dbReference>
<evidence type="ECO:0000256" key="1">
    <source>
        <dbReference type="ARBA" id="ARBA00004651"/>
    </source>
</evidence>
<keyword evidence="12" id="KW-1185">Reference proteome</keyword>
<dbReference type="SUPFAM" id="SSF56317">
    <property type="entry name" value="Carbon-nitrogen hydrolase"/>
    <property type="match status" value="1"/>
</dbReference>
<evidence type="ECO:0000313" key="11">
    <source>
        <dbReference type="EMBL" id="TXE17092.1"/>
    </source>
</evidence>
<keyword evidence="5 9" id="KW-0812">Transmembrane</keyword>
<dbReference type="PANTHER" id="PTHR38686">
    <property type="entry name" value="APOLIPOPROTEIN N-ACYLTRANSFERASE"/>
    <property type="match status" value="1"/>
</dbReference>
<name>A0A5C7B846_9FLAO</name>
<feature type="transmembrane region" description="Helical" evidence="9">
    <location>
        <begin position="30"/>
        <end position="46"/>
    </location>
</feature>
<dbReference type="Proteomes" id="UP000321938">
    <property type="component" value="Unassembled WGS sequence"/>
</dbReference>
<evidence type="ECO:0000256" key="7">
    <source>
        <dbReference type="ARBA" id="ARBA00023136"/>
    </source>
</evidence>
<dbReference type="OrthoDB" id="9804277at2"/>
<dbReference type="UniPathway" id="UPA00666"/>
<dbReference type="InterPro" id="IPR045378">
    <property type="entry name" value="LNT_N"/>
</dbReference>
<dbReference type="STRING" id="1123037.GCA_000425305_00367"/>
<dbReference type="InterPro" id="IPR003010">
    <property type="entry name" value="C-N_Hydrolase"/>
</dbReference>
<keyword evidence="4 9" id="KW-0808">Transferase</keyword>
<sequence length="537" mass="61028">MRFSKFKLVLLALASGVLLALGWPTYGFPLLLFFAFVPLLLAERQLRLSEAKRKGLKIFGLSYLTFVIWNAITTSWLRFADLFGASFAVFVNAALMALIVLIYHKYAKRQSTNRALLFLVVLWISFEKLHLGWEFSWPWLNLGNGFSEYMSWIQWYEYTGTFGGTLWIWILNVLIFKGILSYQDDQSKRVLKSVLLKCAGLIIVPILISFAIYSSYTQEGETVNVIALQPNIDPYSEKYNMTNLNFAELFFELSDSKITDATDFVIAPETFLAESTPLSKFDNSLLKSKFDRYVKAHPNVNLLTGISFYDMFTDKSKIKKETNTYKFTANTWYDDYNAALLINSSNSVQQYNKSKLVVGIENFPYQDILKPILGDALIDLGGTVAMKTTQDYRGVFTASNSKFKVAPIICYESVYGEFVSGYVRNEANFLAIITNDAWWNETQGHKQHLSYAKLRAVETRRDIVRSANTGISAIINAKGEITSRLAYGEKGAVSGQIRTNDTITFYVMAGDYIARISIFILVFVGLIGFFRRKKETS</sequence>
<keyword evidence="11" id="KW-0449">Lipoprotein</keyword>
<feature type="transmembrane region" description="Helical" evidence="9">
    <location>
        <begin position="58"/>
        <end position="77"/>
    </location>
</feature>
<dbReference type="GO" id="GO:0016410">
    <property type="term" value="F:N-acyltransferase activity"/>
    <property type="evidence" value="ECO:0007669"/>
    <property type="project" value="UniProtKB-UniRule"/>
</dbReference>
<comment type="subcellular location">
    <subcellularLocation>
        <location evidence="1 9">Cell membrane</location>
        <topology evidence="1 9">Multi-pass membrane protein</topology>
    </subcellularLocation>
</comment>
<keyword evidence="3 9" id="KW-1003">Cell membrane</keyword>
<comment type="similarity">
    <text evidence="2 9">Belongs to the CN hydrolase family. Apolipoprotein N-acyltransferase subfamily.</text>
</comment>
<dbReference type="AlphaFoldDB" id="A0A5C7B846"/>
<keyword evidence="6 9" id="KW-1133">Transmembrane helix</keyword>
<dbReference type="EMBL" id="VOSB01000014">
    <property type="protein sequence ID" value="TXE17092.1"/>
    <property type="molecule type" value="Genomic_DNA"/>
</dbReference>
<dbReference type="GO" id="GO:0005886">
    <property type="term" value="C:plasma membrane"/>
    <property type="evidence" value="ECO:0007669"/>
    <property type="project" value="UniProtKB-SubCell"/>
</dbReference>
<dbReference type="Pfam" id="PF20154">
    <property type="entry name" value="LNT_N"/>
    <property type="match status" value="1"/>
</dbReference>
<dbReference type="InterPro" id="IPR004563">
    <property type="entry name" value="Apolipo_AcylTrfase"/>
</dbReference>
<feature type="transmembrane region" description="Helical" evidence="9">
    <location>
        <begin position="153"/>
        <end position="174"/>
    </location>
</feature>
<dbReference type="PANTHER" id="PTHR38686:SF1">
    <property type="entry name" value="APOLIPOPROTEIN N-ACYLTRANSFERASE"/>
    <property type="match status" value="1"/>
</dbReference>